<evidence type="ECO:0000313" key="2">
    <source>
        <dbReference type="Proteomes" id="UP000037315"/>
    </source>
</evidence>
<dbReference type="Proteomes" id="UP000037315">
    <property type="component" value="Unassembled WGS sequence"/>
</dbReference>
<dbReference type="STRING" id="1121863.GCA_000621185_01209"/>
<accession>A0A0J8VRB6</accession>
<dbReference type="OrthoDB" id="8687355at2"/>
<reference evidence="1 2" key="1">
    <citation type="submission" date="2015-06" db="EMBL/GenBank/DDBJ databases">
        <title>Genome sequencing of Cronobacter sp. strain DJ34 isolated from petroleum contaminated sludge of Duliajan Oil Fields, Assam, India.</title>
        <authorList>
            <person name="Pal S."/>
            <person name="Banerjee T.D."/>
            <person name="Roy A."/>
            <person name="Sar P."/>
            <person name="Kazy S.K."/>
        </authorList>
    </citation>
    <scope>NUCLEOTIDE SEQUENCE [LARGE SCALE GENOMIC DNA]</scope>
    <source>
        <strain evidence="1 2">DJ34</strain>
    </source>
</reference>
<dbReference type="EMBL" id="LFEJ01000009">
    <property type="protein sequence ID" value="KMV35706.1"/>
    <property type="molecule type" value="Genomic_DNA"/>
</dbReference>
<comment type="caution">
    <text evidence="1">The sequence shown here is derived from an EMBL/GenBank/DDBJ whole genome shotgun (WGS) entry which is preliminary data.</text>
</comment>
<keyword evidence="2" id="KW-1185">Reference proteome</keyword>
<proteinExistence type="predicted"/>
<name>A0A0J8VRB6_9ENTR</name>
<sequence length="108" mass="12392">MPNLTFYISENHADKFKNLSDFTRQCSALCCATLGADPKNVHIIFIDVKPGCGQPVYAELFYRLTTWRTHEVMENFMRELDCATHEASGLTTRIRCFGFPAEHLFARN</sequence>
<evidence type="ECO:0000313" key="1">
    <source>
        <dbReference type="EMBL" id="KMV35706.1"/>
    </source>
</evidence>
<gene>
    <name evidence="1" type="ORF">ACH50_05120</name>
</gene>
<dbReference type="PATRIC" id="fig|1656095.3.peg.1715"/>
<dbReference type="AlphaFoldDB" id="A0A0J8VRB6"/>
<protein>
    <submittedName>
        <fullName evidence="1">Uncharacterized protein</fullName>
    </submittedName>
</protein>
<dbReference type="RefSeq" id="WP_024561662.1">
    <property type="nucleotide sequence ID" value="NZ_LFEJ01000009.1"/>
</dbReference>
<organism evidence="1 2">
    <name type="scientific">Franconibacter pulveris</name>
    <dbReference type="NCBI Taxonomy" id="435910"/>
    <lineage>
        <taxon>Bacteria</taxon>
        <taxon>Pseudomonadati</taxon>
        <taxon>Pseudomonadota</taxon>
        <taxon>Gammaproteobacteria</taxon>
        <taxon>Enterobacterales</taxon>
        <taxon>Enterobacteriaceae</taxon>
        <taxon>Franconibacter</taxon>
    </lineage>
</organism>